<feature type="transmembrane region" description="Helical" evidence="1">
    <location>
        <begin position="50"/>
        <end position="70"/>
    </location>
</feature>
<feature type="transmembrane region" description="Helical" evidence="1">
    <location>
        <begin position="188"/>
        <end position="205"/>
    </location>
</feature>
<feature type="transmembrane region" description="Helical" evidence="1">
    <location>
        <begin position="112"/>
        <end position="131"/>
    </location>
</feature>
<name>A0ABY6CSH8_9BACT</name>
<evidence type="ECO:0000313" key="2">
    <source>
        <dbReference type="EMBL" id="UXP33470.1"/>
    </source>
</evidence>
<sequence>MNIPSLKYLWHKMLDGFLRFPLTIVSSAIGCAVAIYLTEKEFNSVNILPYVNVLLTCVMGIPLFFCVSILTRHYQFDRVKTTLAWIISILFLGLIFYSLPSTESTHNTSVPYIRYVIYNLAIHLLVSFIPFLTKGHVNGFWNYNLHLFIRFLTSLVYSGFLYTGLCMALLSLNLLFNIDIDEKLYFELYILVQGLFNTWFFVSGVDADFSQLDTDRSYPLGLKIFTQYILMPLLVLYLIILYGYGFKIIVSWDWPKGIVAYLISCVAVLGIFNLLLMYPYSKIEAANYWIKRFSKVYYYTLIPLILLLFIAIYLRIGDYGITVNRYILVLLGIWLSIVTVYFISGRENIKFIPISLTLVLVITSFGPWGIFSWSERSQVNRLKKYLEENGILENGKIINEITWIPDSTLNSSTGMHKPSYIQLPDSIHNEIISIVQYLDDYHGFKQIRPWYKQNVDSLMSIHEQNLTYTPDEGNKYLEIANLDPYYQYPNEYLYFHFSRNTKEWIDTKNYDKMLLVECSIYDNQSCVSDYHENNTVNNQVIVNSDTTIPLKIVLETDTLNISMTDLLLELMHKHEEKQYNLPISTMMLDYQQDNHDLKIIFNQIRLNGDQESIQLNQLDFILLYRYL</sequence>
<dbReference type="EMBL" id="CP106679">
    <property type="protein sequence ID" value="UXP33470.1"/>
    <property type="molecule type" value="Genomic_DNA"/>
</dbReference>
<feature type="transmembrane region" description="Helical" evidence="1">
    <location>
        <begin position="20"/>
        <end position="38"/>
    </location>
</feature>
<feature type="transmembrane region" description="Helical" evidence="1">
    <location>
        <begin position="258"/>
        <end position="276"/>
    </location>
</feature>
<accession>A0ABY6CSH8</accession>
<evidence type="ECO:0000313" key="3">
    <source>
        <dbReference type="Proteomes" id="UP001065174"/>
    </source>
</evidence>
<gene>
    <name evidence="2" type="ORF">N6H18_05825</name>
</gene>
<feature type="transmembrane region" description="Helical" evidence="1">
    <location>
        <begin position="326"/>
        <end position="345"/>
    </location>
</feature>
<feature type="transmembrane region" description="Helical" evidence="1">
    <location>
        <begin position="82"/>
        <end position="100"/>
    </location>
</feature>
<keyword evidence="3" id="KW-1185">Reference proteome</keyword>
<feature type="transmembrane region" description="Helical" evidence="1">
    <location>
        <begin position="296"/>
        <end position="314"/>
    </location>
</feature>
<keyword evidence="1" id="KW-1133">Transmembrane helix</keyword>
<dbReference type="InterPro" id="IPR025291">
    <property type="entry name" value="DUF4153"/>
</dbReference>
<keyword evidence="1" id="KW-0812">Transmembrane</keyword>
<proteinExistence type="predicted"/>
<dbReference type="RefSeq" id="WP_262310899.1">
    <property type="nucleotide sequence ID" value="NZ_CP106679.1"/>
</dbReference>
<feature type="transmembrane region" description="Helical" evidence="1">
    <location>
        <begin position="351"/>
        <end position="374"/>
    </location>
</feature>
<protein>
    <submittedName>
        <fullName evidence="2">DUF4153 domain-containing protein</fullName>
    </submittedName>
</protein>
<keyword evidence="1" id="KW-0472">Membrane</keyword>
<dbReference type="PROSITE" id="PS51257">
    <property type="entry name" value="PROKAR_LIPOPROTEIN"/>
    <property type="match status" value="1"/>
</dbReference>
<feature type="transmembrane region" description="Helical" evidence="1">
    <location>
        <begin position="225"/>
        <end position="246"/>
    </location>
</feature>
<dbReference type="Pfam" id="PF13687">
    <property type="entry name" value="DUF4153"/>
    <property type="match status" value="1"/>
</dbReference>
<dbReference type="Proteomes" id="UP001065174">
    <property type="component" value="Chromosome"/>
</dbReference>
<organism evidence="2 3">
    <name type="scientific">Reichenbachiella agarivorans</name>
    <dbReference type="NCBI Taxonomy" id="2979464"/>
    <lineage>
        <taxon>Bacteria</taxon>
        <taxon>Pseudomonadati</taxon>
        <taxon>Bacteroidota</taxon>
        <taxon>Cytophagia</taxon>
        <taxon>Cytophagales</taxon>
        <taxon>Reichenbachiellaceae</taxon>
        <taxon>Reichenbachiella</taxon>
    </lineage>
</organism>
<reference evidence="2" key="1">
    <citation type="submission" date="2022-09" db="EMBL/GenBank/DDBJ databases">
        <title>Comparative genomics and taxonomic characterization of three novel marine species of genus Reichenbachiella exhibiting antioxidant and polysaccharide degradation activities.</title>
        <authorList>
            <person name="Muhammad N."/>
            <person name="Lee Y.-J."/>
            <person name="Ko J."/>
            <person name="Kim S.-G."/>
        </authorList>
    </citation>
    <scope>NUCLEOTIDE SEQUENCE</scope>
    <source>
        <strain evidence="2">BKB1-1</strain>
    </source>
</reference>
<evidence type="ECO:0000256" key="1">
    <source>
        <dbReference type="SAM" id="Phobius"/>
    </source>
</evidence>
<feature type="transmembrane region" description="Helical" evidence="1">
    <location>
        <begin position="151"/>
        <end position="176"/>
    </location>
</feature>